<dbReference type="SUPFAM" id="SSF48452">
    <property type="entry name" value="TPR-like"/>
    <property type="match status" value="1"/>
</dbReference>
<feature type="repeat" description="TPR" evidence="3">
    <location>
        <begin position="182"/>
        <end position="215"/>
    </location>
</feature>
<feature type="repeat" description="TPR" evidence="3">
    <location>
        <begin position="393"/>
        <end position="426"/>
    </location>
</feature>
<dbReference type="PANTHER" id="PTHR45586:SF1">
    <property type="entry name" value="LIPOPOLYSACCHARIDE ASSEMBLY PROTEIN B"/>
    <property type="match status" value="1"/>
</dbReference>
<dbReference type="Pfam" id="PF13432">
    <property type="entry name" value="TPR_16"/>
    <property type="match status" value="4"/>
</dbReference>
<reference evidence="6 7" key="2">
    <citation type="journal article" date="2016" name="ISME J.">
        <title>Characterization of the first cultured representative of Verrucomicrobia subdivision 5 indicates the proposal of a novel phylum.</title>
        <authorList>
            <person name="Spring S."/>
            <person name="Bunk B."/>
            <person name="Sproer C."/>
            <person name="Schumann P."/>
            <person name="Rohde M."/>
            <person name="Tindall B.J."/>
            <person name="Klenk H.P."/>
        </authorList>
    </citation>
    <scope>NUCLEOTIDE SEQUENCE [LARGE SCALE GENOMIC DNA]</scope>
    <source>
        <strain evidence="6 7">L21-Fru-AB</strain>
    </source>
</reference>
<protein>
    <submittedName>
        <fullName evidence="6">Tetratricopeptide repeat domain protein</fullName>
    </submittedName>
</protein>
<dbReference type="Gene3D" id="1.25.40.10">
    <property type="entry name" value="Tetratricopeptide repeat domain"/>
    <property type="match status" value="2"/>
</dbReference>
<keyword evidence="2 3" id="KW-0802">TPR repeat</keyword>
<dbReference type="PROSITE" id="PS50005">
    <property type="entry name" value="TPR"/>
    <property type="match status" value="5"/>
</dbReference>
<feature type="chain" id="PRO_5005184064" evidence="5">
    <location>
        <begin position="44"/>
        <end position="477"/>
    </location>
</feature>
<dbReference type="InterPro" id="IPR011990">
    <property type="entry name" value="TPR-like_helical_dom_sf"/>
</dbReference>
<dbReference type="InterPro" id="IPR019734">
    <property type="entry name" value="TPR_rpt"/>
</dbReference>
<evidence type="ECO:0000256" key="4">
    <source>
        <dbReference type="SAM" id="MobiDB-lite"/>
    </source>
</evidence>
<reference evidence="7" key="1">
    <citation type="submission" date="2015-02" db="EMBL/GenBank/DDBJ databases">
        <title>Description and complete genome sequence of the first cultured representative of the subdivision 5 of the Verrucomicrobia phylum.</title>
        <authorList>
            <person name="Spring S."/>
            <person name="Bunk B."/>
            <person name="Sproer C."/>
            <person name="Klenk H.-P."/>
        </authorList>
    </citation>
    <scope>NUCLEOTIDE SEQUENCE [LARGE SCALE GENOMIC DNA]</scope>
    <source>
        <strain evidence="7">L21-Fru-AB</strain>
    </source>
</reference>
<keyword evidence="5" id="KW-0732">Signal</keyword>
<keyword evidence="1" id="KW-0677">Repeat</keyword>
<dbReference type="SMART" id="SM00028">
    <property type="entry name" value="TPR"/>
    <property type="match status" value="6"/>
</dbReference>
<dbReference type="KEGG" id="vbl:L21SP4_02233"/>
<dbReference type="InterPro" id="IPR051012">
    <property type="entry name" value="CellSynth/LPSAsmb/PSIAsmb"/>
</dbReference>
<dbReference type="EMBL" id="CP010904">
    <property type="protein sequence ID" value="AKJ65460.1"/>
    <property type="molecule type" value="Genomic_DNA"/>
</dbReference>
<feature type="repeat" description="TPR" evidence="3">
    <location>
        <begin position="148"/>
        <end position="181"/>
    </location>
</feature>
<feature type="repeat" description="TPR" evidence="3">
    <location>
        <begin position="427"/>
        <end position="460"/>
    </location>
</feature>
<dbReference type="STRING" id="1307763.L21SP4_02233"/>
<evidence type="ECO:0000313" key="7">
    <source>
        <dbReference type="Proteomes" id="UP000035268"/>
    </source>
</evidence>
<dbReference type="Proteomes" id="UP000035268">
    <property type="component" value="Chromosome"/>
</dbReference>
<dbReference type="OrthoDB" id="249504at2"/>
<evidence type="ECO:0000256" key="3">
    <source>
        <dbReference type="PROSITE-ProRule" id="PRU00339"/>
    </source>
</evidence>
<sequence length="477" mass="53905" precursor="true">MKSFHHGADGVQRRRIMKSQQRSRTMKYLAMMVTMLLAGSAMAAAEEPPELNLWNDPGFRQRFLGSYAVNQETEPRVSSVEREKLEKVLEFMSAEEPEKARAFLEKQTGEASTAMFDFTLANVCFQLDDLGAAVRHYEAAVEKLPSFLRAQKNLGMIYVRNGEYEKALKPLSEAIALGAGDGLTFGLLGYAYMSVGEQVPAETAYRRAVLLQPDTVDWKLGLAQSLFKQEKYEESAALASTLIGDDPERKDFWLLQANAYLGMKQPLQAARNFEYLRMRNEADVRALNTLGDIYVNEKMLAAAAEVYLRALESEPGQPVDRPLRNAEVLAARGALEESKRLIGRVREVYGKTLADERATRLLKLEARIAVAEGRGGKQAEILEQVVERNPTDGDALVLLGRHYASEDQAEKAIFYFERAEKLEEFEAEAKLHHGQLLVRQSRFEKALPLLRRAQRLDPREDVQRYIEQVERIARSRG</sequence>
<feature type="signal peptide" evidence="5">
    <location>
        <begin position="1"/>
        <end position="43"/>
    </location>
</feature>
<name>A0A0G3EL16_9BACT</name>
<feature type="compositionally biased region" description="Basic and acidic residues" evidence="4">
    <location>
        <begin position="1"/>
        <end position="12"/>
    </location>
</feature>
<proteinExistence type="predicted"/>
<feature type="repeat" description="TPR" evidence="3">
    <location>
        <begin position="284"/>
        <end position="317"/>
    </location>
</feature>
<dbReference type="AlphaFoldDB" id="A0A0G3EL16"/>
<dbReference type="PANTHER" id="PTHR45586">
    <property type="entry name" value="TPR REPEAT-CONTAINING PROTEIN PA4667"/>
    <property type="match status" value="1"/>
</dbReference>
<keyword evidence="7" id="KW-1185">Reference proteome</keyword>
<accession>A0A0G3EL16</accession>
<evidence type="ECO:0000313" key="6">
    <source>
        <dbReference type="EMBL" id="AKJ65460.1"/>
    </source>
</evidence>
<organism evidence="6 7">
    <name type="scientific">Kiritimatiella glycovorans</name>
    <dbReference type="NCBI Taxonomy" id="1307763"/>
    <lineage>
        <taxon>Bacteria</taxon>
        <taxon>Pseudomonadati</taxon>
        <taxon>Kiritimatiellota</taxon>
        <taxon>Kiritimatiellia</taxon>
        <taxon>Kiritimatiellales</taxon>
        <taxon>Kiritimatiellaceae</taxon>
        <taxon>Kiritimatiella</taxon>
    </lineage>
</organism>
<dbReference type="RefSeq" id="WP_052882683.1">
    <property type="nucleotide sequence ID" value="NZ_CP010904.1"/>
</dbReference>
<gene>
    <name evidence="6" type="ORF">L21SP4_02233</name>
</gene>
<evidence type="ECO:0000256" key="5">
    <source>
        <dbReference type="SAM" id="SignalP"/>
    </source>
</evidence>
<evidence type="ECO:0000256" key="2">
    <source>
        <dbReference type="ARBA" id="ARBA00022803"/>
    </source>
</evidence>
<evidence type="ECO:0000256" key="1">
    <source>
        <dbReference type="ARBA" id="ARBA00022737"/>
    </source>
</evidence>
<feature type="region of interest" description="Disordered" evidence="4">
    <location>
        <begin position="1"/>
        <end position="21"/>
    </location>
</feature>
<dbReference type="SUPFAM" id="SSF81901">
    <property type="entry name" value="HCP-like"/>
    <property type="match status" value="1"/>
</dbReference>